<reference evidence="1 2" key="1">
    <citation type="submission" date="2018-11" db="EMBL/GenBank/DDBJ databases">
        <title>Sequencing the genomes of 1000 actinobacteria strains.</title>
        <authorList>
            <person name="Klenk H.-P."/>
        </authorList>
    </citation>
    <scope>NUCLEOTIDE SEQUENCE [LARGE SCALE GENOMIC DNA]</scope>
    <source>
        <strain evidence="1 2">DSM 43634</strain>
    </source>
</reference>
<dbReference type="AlphaFoldDB" id="A0A3N1GJ05"/>
<comment type="caution">
    <text evidence="1">The sequence shown here is derived from an EMBL/GenBank/DDBJ whole genome shotgun (WGS) entry which is preliminary data.</text>
</comment>
<evidence type="ECO:0008006" key="3">
    <source>
        <dbReference type="Google" id="ProtNLM"/>
    </source>
</evidence>
<gene>
    <name evidence="1" type="ORF">EDD30_3013</name>
</gene>
<accession>A0A3N1GJ05</accession>
<dbReference type="RefSeq" id="WP_071806570.1">
    <property type="nucleotide sequence ID" value="NZ_RJKL01000001.1"/>
</dbReference>
<sequence>MLNADSYRLRHAVECGSTLLRQHRAVATRFDELAVRYTATVTVVAISIWL</sequence>
<protein>
    <recommendedName>
        <fullName evidence="3">Transposase</fullName>
    </recommendedName>
</protein>
<name>A0A3N1GJ05_9ACTN</name>
<dbReference type="Proteomes" id="UP000271683">
    <property type="component" value="Unassembled WGS sequence"/>
</dbReference>
<dbReference type="OrthoDB" id="4546548at2"/>
<evidence type="ECO:0000313" key="2">
    <source>
        <dbReference type="Proteomes" id="UP000271683"/>
    </source>
</evidence>
<evidence type="ECO:0000313" key="1">
    <source>
        <dbReference type="EMBL" id="ROP30178.1"/>
    </source>
</evidence>
<organism evidence="1 2">
    <name type="scientific">Couchioplanes caeruleus</name>
    <dbReference type="NCBI Taxonomy" id="56438"/>
    <lineage>
        <taxon>Bacteria</taxon>
        <taxon>Bacillati</taxon>
        <taxon>Actinomycetota</taxon>
        <taxon>Actinomycetes</taxon>
        <taxon>Micromonosporales</taxon>
        <taxon>Micromonosporaceae</taxon>
        <taxon>Couchioplanes</taxon>
    </lineage>
</organism>
<dbReference type="EMBL" id="RJKL01000001">
    <property type="protein sequence ID" value="ROP30178.1"/>
    <property type="molecule type" value="Genomic_DNA"/>
</dbReference>
<proteinExistence type="predicted"/>